<dbReference type="InterPro" id="IPR006311">
    <property type="entry name" value="TAT_signal"/>
</dbReference>
<feature type="transmembrane region" description="Helical" evidence="1">
    <location>
        <begin position="48"/>
        <end position="68"/>
    </location>
</feature>
<dbReference type="PROSITE" id="PS51318">
    <property type="entry name" value="TAT"/>
    <property type="match status" value="1"/>
</dbReference>
<keyword evidence="1" id="KW-1133">Transmembrane helix</keyword>
<feature type="transmembrane region" description="Helical" evidence="1">
    <location>
        <begin position="359"/>
        <end position="379"/>
    </location>
</feature>
<keyword evidence="1" id="KW-0812">Transmembrane</keyword>
<evidence type="ECO:0000256" key="1">
    <source>
        <dbReference type="SAM" id="Phobius"/>
    </source>
</evidence>
<dbReference type="EMBL" id="UGQS01000001">
    <property type="protein sequence ID" value="STZ75664.1"/>
    <property type="molecule type" value="Genomic_DNA"/>
</dbReference>
<accession>A0A378UE23</accession>
<feature type="transmembrane region" description="Helical" evidence="1">
    <location>
        <begin position="242"/>
        <end position="262"/>
    </location>
</feature>
<sequence length="383" mass="39125">MTAEIRRDALAAGLAAAAVLAAGMGFGRFAFTALYPHMVAEGSISVQGGSWAASANYAGYLAGALLAVKIPAAQAHRTALLALLSTALCLAALYFPLNLWLLAAVRGLAGVFSALALVGASLWLLAQRGFFSAAPLLYSGVGLGIAFSSEWVAGGISLGFSAAQLWLSLGLAALLLTALLRPALSVQPDRTPAAPPHAPLSAPLAAAWPLVCLYGLAGFGYIITATYLPLLATLALPDWNTAHVWAVFGLGAAPSCFLWHALHRRLGTRAALTANLGIQALGVMLPVWLPDAAGYLLSALLVGATFMGTVTIVMPVAQQAAKQSGTNLVAVLTAAYGIGQIAGPAAADLLYARTHNFNGALSLAAAALLLAALIAAVSFPRRR</sequence>
<dbReference type="Proteomes" id="UP000254651">
    <property type="component" value="Unassembled WGS sequence"/>
</dbReference>
<feature type="transmembrane region" description="Helical" evidence="1">
    <location>
        <begin position="205"/>
        <end position="230"/>
    </location>
</feature>
<dbReference type="RefSeq" id="WP_066079407.1">
    <property type="nucleotide sequence ID" value="NZ_CP181246.1"/>
</dbReference>
<name>A0A378UE23_BERDE</name>
<dbReference type="PANTHER" id="PTHR23537:SF1">
    <property type="entry name" value="SUGAR TRANSPORTER"/>
    <property type="match status" value="1"/>
</dbReference>
<feature type="transmembrane region" description="Helical" evidence="1">
    <location>
        <begin position="165"/>
        <end position="184"/>
    </location>
</feature>
<organism evidence="2 3">
    <name type="scientific">Bergeriella denitrificans</name>
    <name type="common">Neisseria denitrificans</name>
    <dbReference type="NCBI Taxonomy" id="494"/>
    <lineage>
        <taxon>Bacteria</taxon>
        <taxon>Pseudomonadati</taxon>
        <taxon>Pseudomonadota</taxon>
        <taxon>Betaproteobacteria</taxon>
        <taxon>Neisseriales</taxon>
        <taxon>Neisseriaceae</taxon>
        <taxon>Bergeriella</taxon>
    </lineage>
</organism>
<evidence type="ECO:0000313" key="3">
    <source>
        <dbReference type="Proteomes" id="UP000254651"/>
    </source>
</evidence>
<dbReference type="AlphaFoldDB" id="A0A378UE23"/>
<keyword evidence="3" id="KW-1185">Reference proteome</keyword>
<dbReference type="Pfam" id="PF06779">
    <property type="entry name" value="MFS_4"/>
    <property type="match status" value="1"/>
</dbReference>
<feature type="transmembrane region" description="Helical" evidence="1">
    <location>
        <begin position="295"/>
        <end position="316"/>
    </location>
</feature>
<dbReference type="PANTHER" id="PTHR23537">
    <property type="match status" value="1"/>
</dbReference>
<dbReference type="GO" id="GO:0005886">
    <property type="term" value="C:plasma membrane"/>
    <property type="evidence" value="ECO:0007669"/>
    <property type="project" value="TreeGrafter"/>
</dbReference>
<feature type="transmembrane region" description="Helical" evidence="1">
    <location>
        <begin position="269"/>
        <end position="289"/>
    </location>
</feature>
<feature type="transmembrane region" description="Helical" evidence="1">
    <location>
        <begin position="137"/>
        <end position="159"/>
    </location>
</feature>
<feature type="transmembrane region" description="Helical" evidence="1">
    <location>
        <begin position="80"/>
        <end position="97"/>
    </location>
</feature>
<feature type="transmembrane region" description="Helical" evidence="1">
    <location>
        <begin position="103"/>
        <end position="125"/>
    </location>
</feature>
<dbReference type="InterPro" id="IPR036259">
    <property type="entry name" value="MFS_trans_sf"/>
</dbReference>
<proteinExistence type="predicted"/>
<dbReference type="Gene3D" id="1.20.1250.20">
    <property type="entry name" value="MFS general substrate transporter like domains"/>
    <property type="match status" value="1"/>
</dbReference>
<feature type="transmembrane region" description="Helical" evidence="1">
    <location>
        <begin position="328"/>
        <end position="347"/>
    </location>
</feature>
<dbReference type="InterPro" id="IPR010645">
    <property type="entry name" value="MFS_4"/>
</dbReference>
<protein>
    <submittedName>
        <fullName evidence="2">Protein of uncharacterized function (DUF1228)</fullName>
    </submittedName>
</protein>
<dbReference type="SUPFAM" id="SSF103473">
    <property type="entry name" value="MFS general substrate transporter"/>
    <property type="match status" value="1"/>
</dbReference>
<gene>
    <name evidence="2" type="ORF">NCTC10295_00413</name>
</gene>
<reference evidence="2 3" key="1">
    <citation type="submission" date="2018-06" db="EMBL/GenBank/DDBJ databases">
        <authorList>
            <consortium name="Pathogen Informatics"/>
            <person name="Doyle S."/>
        </authorList>
    </citation>
    <scope>NUCLEOTIDE SEQUENCE [LARGE SCALE GENOMIC DNA]</scope>
    <source>
        <strain evidence="2 3">NCTC10295</strain>
    </source>
</reference>
<evidence type="ECO:0000313" key="2">
    <source>
        <dbReference type="EMBL" id="STZ75664.1"/>
    </source>
</evidence>
<keyword evidence="1" id="KW-0472">Membrane</keyword>